<gene>
    <name evidence="2" type="ORF">A0H81_02470</name>
</gene>
<feature type="region of interest" description="Disordered" evidence="1">
    <location>
        <begin position="52"/>
        <end position="92"/>
    </location>
</feature>
<dbReference type="Proteomes" id="UP000092993">
    <property type="component" value="Unassembled WGS sequence"/>
</dbReference>
<name>A0A1C7MLU8_GRIFR</name>
<evidence type="ECO:0000256" key="1">
    <source>
        <dbReference type="SAM" id="MobiDB-lite"/>
    </source>
</evidence>
<evidence type="ECO:0000313" key="3">
    <source>
        <dbReference type="Proteomes" id="UP000092993"/>
    </source>
</evidence>
<dbReference type="EMBL" id="LUGG01000002">
    <property type="protein sequence ID" value="OBZ77647.1"/>
    <property type="molecule type" value="Genomic_DNA"/>
</dbReference>
<protein>
    <submittedName>
        <fullName evidence="2">Uncharacterized protein</fullName>
    </submittedName>
</protein>
<proteinExistence type="predicted"/>
<keyword evidence="3" id="KW-1185">Reference proteome</keyword>
<organism evidence="2 3">
    <name type="scientific">Grifola frondosa</name>
    <name type="common">Maitake</name>
    <name type="synonym">Polyporus frondosus</name>
    <dbReference type="NCBI Taxonomy" id="5627"/>
    <lineage>
        <taxon>Eukaryota</taxon>
        <taxon>Fungi</taxon>
        <taxon>Dikarya</taxon>
        <taxon>Basidiomycota</taxon>
        <taxon>Agaricomycotina</taxon>
        <taxon>Agaricomycetes</taxon>
        <taxon>Polyporales</taxon>
        <taxon>Grifolaceae</taxon>
        <taxon>Grifola</taxon>
    </lineage>
</organism>
<evidence type="ECO:0000313" key="2">
    <source>
        <dbReference type="EMBL" id="OBZ77647.1"/>
    </source>
</evidence>
<feature type="compositionally biased region" description="Polar residues" evidence="1">
    <location>
        <begin position="69"/>
        <end position="92"/>
    </location>
</feature>
<dbReference type="AlphaFoldDB" id="A0A1C7MLU8"/>
<comment type="caution">
    <text evidence="2">The sequence shown here is derived from an EMBL/GenBank/DDBJ whole genome shotgun (WGS) entry which is preliminary data.</text>
</comment>
<accession>A0A1C7MLU8</accession>
<sequence>MGAAQEQPELEDLQEGVGQAELGELREGVGELQEDSYEQHQLGARVVHLHEPPPRQAGAAHPTVDRHSSSTAPCTGNRIQSCTCKSYGSSHG</sequence>
<reference evidence="2 3" key="1">
    <citation type="submission" date="2016-03" db="EMBL/GenBank/DDBJ databases">
        <title>Whole genome sequencing of Grifola frondosa 9006-11.</title>
        <authorList>
            <person name="Min B."/>
            <person name="Park H."/>
            <person name="Kim J.-G."/>
            <person name="Cho H."/>
            <person name="Oh Y.-L."/>
            <person name="Kong W.-S."/>
            <person name="Choi I.-G."/>
        </authorList>
    </citation>
    <scope>NUCLEOTIDE SEQUENCE [LARGE SCALE GENOMIC DNA]</scope>
    <source>
        <strain evidence="2 3">9006-11</strain>
    </source>
</reference>